<dbReference type="AlphaFoldDB" id="A0AAD9QH36"/>
<feature type="transmembrane region" description="Helical" evidence="6">
    <location>
        <begin position="135"/>
        <end position="159"/>
    </location>
</feature>
<organism evidence="7 8">
    <name type="scientific">Acropora cervicornis</name>
    <name type="common">Staghorn coral</name>
    <dbReference type="NCBI Taxonomy" id="6130"/>
    <lineage>
        <taxon>Eukaryota</taxon>
        <taxon>Metazoa</taxon>
        <taxon>Cnidaria</taxon>
        <taxon>Anthozoa</taxon>
        <taxon>Hexacorallia</taxon>
        <taxon>Scleractinia</taxon>
        <taxon>Astrocoeniina</taxon>
        <taxon>Acroporidae</taxon>
        <taxon>Acropora</taxon>
    </lineage>
</organism>
<feature type="coiled-coil region" evidence="4">
    <location>
        <begin position="206"/>
        <end position="240"/>
    </location>
</feature>
<keyword evidence="2" id="KW-0964">Secreted</keyword>
<keyword evidence="6" id="KW-0812">Transmembrane</keyword>
<evidence type="ECO:0000256" key="2">
    <source>
        <dbReference type="ARBA" id="ARBA00022525"/>
    </source>
</evidence>
<keyword evidence="6" id="KW-1133">Transmembrane helix</keyword>
<dbReference type="EMBL" id="JARQWQ010000034">
    <property type="protein sequence ID" value="KAK2561024.1"/>
    <property type="molecule type" value="Genomic_DNA"/>
</dbReference>
<reference evidence="7" key="2">
    <citation type="journal article" date="2023" name="Science">
        <title>Genomic signatures of disease resistance in endangered staghorn corals.</title>
        <authorList>
            <person name="Vollmer S.V."/>
            <person name="Selwyn J.D."/>
            <person name="Despard B.A."/>
            <person name="Roesel C.L."/>
        </authorList>
    </citation>
    <scope>NUCLEOTIDE SEQUENCE</scope>
    <source>
        <strain evidence="7">K2</strain>
    </source>
</reference>
<feature type="region of interest" description="Disordered" evidence="5">
    <location>
        <begin position="256"/>
        <end position="301"/>
    </location>
</feature>
<accession>A0AAD9QH36</accession>
<protein>
    <submittedName>
        <fullName evidence="7">Uncharacterized protein</fullName>
    </submittedName>
</protein>
<feature type="compositionally biased region" description="Basic and acidic residues" evidence="5">
    <location>
        <begin position="55"/>
        <end position="73"/>
    </location>
</feature>
<dbReference type="PANTHER" id="PTHR15427">
    <property type="entry name" value="EMILIN ELASTIN MICROFIBRIL INTERFACE-LOCATED PROTEIN ELASTIN MICROFIBRIL INTERFACER"/>
    <property type="match status" value="1"/>
</dbReference>
<feature type="region of interest" description="Disordered" evidence="5">
    <location>
        <begin position="1"/>
        <end position="24"/>
    </location>
</feature>
<comment type="subcellular location">
    <subcellularLocation>
        <location evidence="1">Secreted</location>
    </subcellularLocation>
</comment>
<comment type="caution">
    <text evidence="7">The sequence shown here is derived from an EMBL/GenBank/DDBJ whole genome shotgun (WGS) entry which is preliminary data.</text>
</comment>
<keyword evidence="3" id="KW-0176">Collagen</keyword>
<sequence length="393" mass="43301">MASVNSRSELIPNRAFTPTGSEKLIMDDDLDFEAKIPLTPKRHHSSYEPMNGHPFVDDTHQYEDPSKLRDEVFRSSNRGRPIPPEPKKSGNKRPRKKVNETYEPVQTNERRWTYTNDTDEAERCRKDRCSTSSKILAFAGCLIALGSLAVTLMLMLGILSTPACQECTRKEIVPESKASGTHAVQSISSPSTEALWKRLKELIVNVSELSSALEKKDKLILQLERRDVEHTEKIKQLENIAHNLVFASKNLTSSIVGVEKPGPKGPQGNPGTPGAPGPAGPKGDDGLAGPPGEPGGGNMSLCNYRRKDSSPFTASDSGIGQNVIVIELSGQKIMSVTCSTRGASEYNLRSFLNSRQQRAYECECRGKSSHFRGQAEGRRSLCILHYWVCPINP</sequence>
<evidence type="ECO:0000313" key="7">
    <source>
        <dbReference type="EMBL" id="KAK2561024.1"/>
    </source>
</evidence>
<dbReference type="GO" id="GO:0005576">
    <property type="term" value="C:extracellular region"/>
    <property type="evidence" value="ECO:0007669"/>
    <property type="project" value="UniProtKB-SubCell"/>
</dbReference>
<evidence type="ECO:0000256" key="4">
    <source>
        <dbReference type="SAM" id="Coils"/>
    </source>
</evidence>
<keyword evidence="8" id="KW-1185">Reference proteome</keyword>
<keyword evidence="4" id="KW-0175">Coiled coil</keyword>
<evidence type="ECO:0000256" key="3">
    <source>
        <dbReference type="ARBA" id="ARBA00023119"/>
    </source>
</evidence>
<evidence type="ECO:0000256" key="6">
    <source>
        <dbReference type="SAM" id="Phobius"/>
    </source>
</evidence>
<evidence type="ECO:0000256" key="5">
    <source>
        <dbReference type="SAM" id="MobiDB-lite"/>
    </source>
</evidence>
<dbReference type="PANTHER" id="PTHR15427:SF52">
    <property type="entry name" value="C1Q DOMAIN-CONTAINING PROTEIN"/>
    <property type="match status" value="1"/>
</dbReference>
<evidence type="ECO:0000256" key="1">
    <source>
        <dbReference type="ARBA" id="ARBA00004613"/>
    </source>
</evidence>
<gene>
    <name evidence="7" type="ORF">P5673_016154</name>
</gene>
<proteinExistence type="predicted"/>
<feature type="region of interest" description="Disordered" evidence="5">
    <location>
        <begin position="36"/>
        <end position="102"/>
    </location>
</feature>
<dbReference type="Proteomes" id="UP001249851">
    <property type="component" value="Unassembled WGS sequence"/>
</dbReference>
<reference evidence="7" key="1">
    <citation type="journal article" date="2023" name="G3 (Bethesda)">
        <title>Whole genome assembly and annotation of the endangered Caribbean coral Acropora cervicornis.</title>
        <authorList>
            <person name="Selwyn J.D."/>
            <person name="Vollmer S.V."/>
        </authorList>
    </citation>
    <scope>NUCLEOTIDE SEQUENCE</scope>
    <source>
        <strain evidence="7">K2</strain>
    </source>
</reference>
<keyword evidence="6" id="KW-0472">Membrane</keyword>
<dbReference type="InterPro" id="IPR050392">
    <property type="entry name" value="Collagen/C1q_domain"/>
</dbReference>
<name>A0AAD9QH36_ACRCE</name>
<evidence type="ECO:0000313" key="8">
    <source>
        <dbReference type="Proteomes" id="UP001249851"/>
    </source>
</evidence>